<sequence>KEVWAQPIRWRVMRDRGGSQSEPVFLHACRSTPVTLSVTVYFLYEIILQQKVGTEDLFLGMSRKDPSSMCCESMLVKVKLPDTKACDVTPGRLHLPHPVHSGEGSARFITERAELEITLPMNRPMDCINLA</sequence>
<dbReference type="PANTHER" id="PTHR21083">
    <property type="entry name" value="TWISTER"/>
    <property type="match status" value="1"/>
</dbReference>
<evidence type="ECO:0000313" key="1">
    <source>
        <dbReference type="Ensembl" id="ENSAMXP00000031471.1"/>
    </source>
</evidence>
<dbReference type="GO" id="GO:0070286">
    <property type="term" value="P:axonemal dynein complex assembly"/>
    <property type="evidence" value="ECO:0007669"/>
    <property type="project" value="Ensembl"/>
</dbReference>
<dbReference type="Ensembl" id="ENSAMXT00000031441.1">
    <property type="protein sequence ID" value="ENSAMXP00000031471.1"/>
    <property type="gene ID" value="ENSAMXG00000037030.1"/>
</dbReference>
<keyword evidence="2" id="KW-1185">Reference proteome</keyword>
<dbReference type="Bgee" id="ENSAMXG00000037030">
    <property type="expression patterns" value="Expressed in mesonephros and 10 other cell types or tissues"/>
</dbReference>
<dbReference type="GO" id="GO:0045505">
    <property type="term" value="F:dynein intermediate chain binding"/>
    <property type="evidence" value="ECO:0007669"/>
    <property type="project" value="TreeGrafter"/>
</dbReference>
<name>A0A3B1IP25_ASTMX</name>
<dbReference type="InterPro" id="IPR026697">
    <property type="entry name" value="DNAAF6"/>
</dbReference>
<protein>
    <submittedName>
        <fullName evidence="1">Dynein axonemal assembly factor 6</fullName>
    </submittedName>
</protein>
<organism evidence="1 2">
    <name type="scientific">Astyanax mexicanus</name>
    <name type="common">Blind cave fish</name>
    <name type="synonym">Astyanax fasciatus mexicanus</name>
    <dbReference type="NCBI Taxonomy" id="7994"/>
    <lineage>
        <taxon>Eukaryota</taxon>
        <taxon>Metazoa</taxon>
        <taxon>Chordata</taxon>
        <taxon>Craniata</taxon>
        <taxon>Vertebrata</taxon>
        <taxon>Euteleostomi</taxon>
        <taxon>Actinopterygii</taxon>
        <taxon>Neopterygii</taxon>
        <taxon>Teleostei</taxon>
        <taxon>Ostariophysi</taxon>
        <taxon>Characiformes</taxon>
        <taxon>Characoidei</taxon>
        <taxon>Acestrorhamphidae</taxon>
        <taxon>Acestrorhamphinae</taxon>
        <taxon>Astyanax</taxon>
    </lineage>
</organism>
<dbReference type="InParanoid" id="A0A3B1IP25"/>
<reference evidence="1" key="4">
    <citation type="submission" date="2025-09" db="UniProtKB">
        <authorList>
            <consortium name="Ensembl"/>
        </authorList>
    </citation>
    <scope>IDENTIFICATION</scope>
</reference>
<accession>A0A3B1IP25</accession>
<dbReference type="GO" id="GO:0005737">
    <property type="term" value="C:cytoplasm"/>
    <property type="evidence" value="ECO:0007669"/>
    <property type="project" value="TreeGrafter"/>
</dbReference>
<reference evidence="2" key="1">
    <citation type="submission" date="2013-03" db="EMBL/GenBank/DDBJ databases">
        <authorList>
            <person name="Jeffery W."/>
            <person name="Warren W."/>
            <person name="Wilson R.K."/>
        </authorList>
    </citation>
    <scope>NUCLEOTIDE SEQUENCE</scope>
    <source>
        <strain evidence="2">female</strain>
    </source>
</reference>
<dbReference type="STRING" id="7994.ENSAMXP00000031471"/>
<proteinExistence type="predicted"/>
<reference evidence="2" key="2">
    <citation type="journal article" date="2014" name="Nat. Commun.">
        <title>The cavefish genome reveals candidate genes for eye loss.</title>
        <authorList>
            <person name="McGaugh S.E."/>
            <person name="Gross J.B."/>
            <person name="Aken B."/>
            <person name="Blin M."/>
            <person name="Borowsky R."/>
            <person name="Chalopin D."/>
            <person name="Hinaux H."/>
            <person name="Jeffery W.R."/>
            <person name="Keene A."/>
            <person name="Ma L."/>
            <person name="Minx P."/>
            <person name="Murphy D."/>
            <person name="O'Quin K.E."/>
            <person name="Retaux S."/>
            <person name="Rohner N."/>
            <person name="Searle S.M."/>
            <person name="Stahl B.A."/>
            <person name="Tabin C."/>
            <person name="Volff J.N."/>
            <person name="Yoshizawa M."/>
            <person name="Warren W.C."/>
        </authorList>
    </citation>
    <scope>NUCLEOTIDE SEQUENCE [LARGE SCALE GENOMIC DNA]</scope>
    <source>
        <strain evidence="2">female</strain>
    </source>
</reference>
<dbReference type="PANTHER" id="PTHR21083:SF0">
    <property type="entry name" value="DYNEIN AXONEMAL ASSEMBLY FACTOR 6"/>
    <property type="match status" value="1"/>
</dbReference>
<reference evidence="1" key="3">
    <citation type="submission" date="2025-08" db="UniProtKB">
        <authorList>
            <consortium name="Ensembl"/>
        </authorList>
    </citation>
    <scope>IDENTIFICATION</scope>
</reference>
<dbReference type="Proteomes" id="UP000018467">
    <property type="component" value="Unassembled WGS sequence"/>
</dbReference>
<dbReference type="GO" id="GO:0030317">
    <property type="term" value="P:flagellated sperm motility"/>
    <property type="evidence" value="ECO:0007669"/>
    <property type="project" value="TreeGrafter"/>
</dbReference>
<dbReference type="GeneTree" id="ENSGT00390000015219"/>
<evidence type="ECO:0000313" key="2">
    <source>
        <dbReference type="Proteomes" id="UP000018467"/>
    </source>
</evidence>
<dbReference type="AlphaFoldDB" id="A0A3B1IP25"/>
<dbReference type="GO" id="GO:0051087">
    <property type="term" value="F:protein-folding chaperone binding"/>
    <property type="evidence" value="ECO:0007669"/>
    <property type="project" value="InterPro"/>
</dbReference>